<evidence type="ECO:0000259" key="1">
    <source>
        <dbReference type="Pfam" id="PF13472"/>
    </source>
</evidence>
<evidence type="ECO:0000313" key="2">
    <source>
        <dbReference type="EMBL" id="ADM27760.1"/>
    </source>
</evidence>
<dbReference type="GO" id="GO:0004622">
    <property type="term" value="F:phosphatidylcholine lysophospholipase activity"/>
    <property type="evidence" value="ECO:0007669"/>
    <property type="project" value="TreeGrafter"/>
</dbReference>
<keyword evidence="3" id="KW-1185">Reference proteome</keyword>
<evidence type="ECO:0000313" key="3">
    <source>
        <dbReference type="Proteomes" id="UP000001304"/>
    </source>
</evidence>
<dbReference type="HOGENOM" id="CLU_051989_5_2_2"/>
<feature type="domain" description="SGNH hydrolase-type esterase" evidence="1">
    <location>
        <begin position="16"/>
        <end position="201"/>
    </location>
</feature>
<proteinExistence type="predicted"/>
<gene>
    <name evidence="2" type="ordered locus">Igag_0945</name>
</gene>
<name>E0SNG4_IGNAA</name>
<dbReference type="EMBL" id="CP002098">
    <property type="protein sequence ID" value="ADM27760.1"/>
    <property type="molecule type" value="Genomic_DNA"/>
</dbReference>
<protein>
    <submittedName>
        <fullName evidence="2">Lipolytic protein G-D-S-L family</fullName>
    </submittedName>
</protein>
<accession>E0SNG4</accession>
<dbReference type="SUPFAM" id="SSF52266">
    <property type="entry name" value="SGNH hydrolase"/>
    <property type="match status" value="1"/>
</dbReference>
<dbReference type="InterPro" id="IPR013830">
    <property type="entry name" value="SGNH_hydro"/>
</dbReference>
<dbReference type="Gene3D" id="3.40.50.1110">
    <property type="entry name" value="SGNH hydrolase"/>
    <property type="match status" value="1"/>
</dbReference>
<dbReference type="PANTHER" id="PTHR30383:SF5">
    <property type="entry name" value="SGNH HYDROLASE-TYPE ESTERASE DOMAIN-CONTAINING PROTEIN"/>
    <property type="match status" value="1"/>
</dbReference>
<dbReference type="CDD" id="cd01834">
    <property type="entry name" value="SGNH_hydrolase_like_2"/>
    <property type="match status" value="1"/>
</dbReference>
<sequence>MYNMGIPFRNNDRIVFVGDSITESGRFSQPPLGNGYVYIFYNLLLAKYPEIDVEVINSGISGNTVKDLMNRWDDDVISLKPNWISIMIGINDIHRYLGGVDPDLDPESYYNIYRSILEKTTRALPNVRLILISPFYISIAKDGWRKRVLETIPMYIEKVEKLSREFSAIYIDMHRKFMEILRYRDPMTYTHDAIHPNFAGHMVIALTILETLEKL</sequence>
<organism evidence="2 3">
    <name type="scientific">Ignisphaera aggregans (strain DSM 17230 / JCM 13409 / AQ1.S1)</name>
    <dbReference type="NCBI Taxonomy" id="583356"/>
    <lineage>
        <taxon>Archaea</taxon>
        <taxon>Thermoproteota</taxon>
        <taxon>Thermoprotei</taxon>
        <taxon>Desulfurococcales</taxon>
        <taxon>Desulfurococcaceae</taxon>
        <taxon>Ignisphaera</taxon>
    </lineage>
</organism>
<dbReference type="InterPro" id="IPR051532">
    <property type="entry name" value="Ester_Hydrolysis_Enzymes"/>
</dbReference>
<dbReference type="BioCyc" id="IAGG583356:GHAH-928-MONOMER"/>
<dbReference type="Pfam" id="PF13472">
    <property type="entry name" value="Lipase_GDSL_2"/>
    <property type="match status" value="1"/>
</dbReference>
<dbReference type="STRING" id="583356.Igag_0945"/>
<dbReference type="KEGG" id="iag:Igag_0945"/>
<dbReference type="PANTHER" id="PTHR30383">
    <property type="entry name" value="THIOESTERASE 1/PROTEASE 1/LYSOPHOSPHOLIPASE L1"/>
    <property type="match status" value="1"/>
</dbReference>
<dbReference type="InterPro" id="IPR036514">
    <property type="entry name" value="SGNH_hydro_sf"/>
</dbReference>
<reference evidence="2 3" key="1">
    <citation type="journal article" date="2010" name="Stand. Genomic Sci.">
        <title>Complete genome sequence of Ignisphaera aggregans type strain (AQ1.S1).</title>
        <authorList>
            <person name="Goker M."/>
            <person name="Held B."/>
            <person name="Lapidus A."/>
            <person name="Nolan M."/>
            <person name="Spring S."/>
            <person name="Yasawong M."/>
            <person name="Lucas S."/>
            <person name="Glavina Del Rio T."/>
            <person name="Tice H."/>
            <person name="Cheng J.F."/>
            <person name="Goodwin L."/>
            <person name="Tapia R."/>
            <person name="Pitluck S."/>
            <person name="Liolios K."/>
            <person name="Ivanova N."/>
            <person name="Mavromatis K."/>
            <person name="Mikhailova N."/>
            <person name="Pati A."/>
            <person name="Chen A."/>
            <person name="Palaniappan K."/>
            <person name="Brambilla E."/>
            <person name="Land M."/>
            <person name="Hauser L."/>
            <person name="Chang Y.J."/>
            <person name="Jeffries C.D."/>
            <person name="Brettin T."/>
            <person name="Detter J.C."/>
            <person name="Han C."/>
            <person name="Rohde M."/>
            <person name="Sikorski J."/>
            <person name="Woyke T."/>
            <person name="Bristow J."/>
            <person name="Eisen J.A."/>
            <person name="Markowitz V."/>
            <person name="Hugenholtz P."/>
            <person name="Kyrpides N.C."/>
            <person name="Klenk H.P."/>
        </authorList>
    </citation>
    <scope>NUCLEOTIDE SEQUENCE [LARGE SCALE GENOMIC DNA]</scope>
    <source>
        <strain evidence="3">DSM 17230 / JCM 13409 / AQ1.S1</strain>
    </source>
</reference>
<dbReference type="Proteomes" id="UP000001304">
    <property type="component" value="Chromosome"/>
</dbReference>
<dbReference type="AlphaFoldDB" id="E0SNG4"/>